<feature type="transmembrane region" description="Helical" evidence="7">
    <location>
        <begin position="196"/>
        <end position="219"/>
    </location>
</feature>
<organism evidence="8 9">
    <name type="scientific">Paecilomyces lecythidis</name>
    <dbReference type="NCBI Taxonomy" id="3004212"/>
    <lineage>
        <taxon>Eukaryota</taxon>
        <taxon>Fungi</taxon>
        <taxon>Dikarya</taxon>
        <taxon>Ascomycota</taxon>
        <taxon>Pezizomycotina</taxon>
        <taxon>Eurotiomycetes</taxon>
        <taxon>Eurotiomycetidae</taxon>
        <taxon>Eurotiales</taxon>
        <taxon>Thermoascaceae</taxon>
        <taxon>Paecilomyces</taxon>
    </lineage>
</organism>
<dbReference type="InterPro" id="IPR000791">
    <property type="entry name" value="Gpr1/Fun34/SatP-like"/>
</dbReference>
<keyword evidence="3 7" id="KW-0812">Transmembrane</keyword>
<dbReference type="EMBL" id="JAVDPF010000008">
    <property type="protein sequence ID" value="KAL1880880.1"/>
    <property type="molecule type" value="Genomic_DNA"/>
</dbReference>
<evidence type="ECO:0000256" key="4">
    <source>
        <dbReference type="ARBA" id="ARBA00022989"/>
    </source>
</evidence>
<dbReference type="Pfam" id="PF01184">
    <property type="entry name" value="Gpr1_Fun34_YaaH"/>
    <property type="match status" value="1"/>
</dbReference>
<dbReference type="NCBIfam" id="NF038013">
    <property type="entry name" value="AceTr_1"/>
    <property type="match status" value="1"/>
</dbReference>
<keyword evidence="4 7" id="KW-1133">Transmembrane helix</keyword>
<dbReference type="InterPro" id="IPR047622">
    <property type="entry name" value="GPR1_FUN34_YAAH"/>
</dbReference>
<dbReference type="Proteomes" id="UP001583193">
    <property type="component" value="Unassembled WGS sequence"/>
</dbReference>
<comment type="similarity">
    <text evidence="2">Belongs to the acetate uptake transporter (AceTr) (TC 2.A.96) family.</text>
</comment>
<evidence type="ECO:0000256" key="3">
    <source>
        <dbReference type="ARBA" id="ARBA00022692"/>
    </source>
</evidence>
<dbReference type="PROSITE" id="PS01114">
    <property type="entry name" value="GPR1_FUN34_YAAH"/>
    <property type="match status" value="1"/>
</dbReference>
<feature type="transmembrane region" description="Helical" evidence="7">
    <location>
        <begin position="102"/>
        <end position="121"/>
    </location>
</feature>
<keyword evidence="5 7" id="KW-0472">Membrane</keyword>
<dbReference type="PANTHER" id="PTHR31123:SF1">
    <property type="entry name" value="ACCUMULATION OF DYADS PROTEIN 2-RELATED"/>
    <property type="match status" value="1"/>
</dbReference>
<dbReference type="InterPro" id="IPR051633">
    <property type="entry name" value="AceTr"/>
</dbReference>
<gene>
    <name evidence="8" type="primary">mug86_3</name>
    <name evidence="8" type="ORF">Plec18167_003415</name>
</gene>
<feature type="compositionally biased region" description="Polar residues" evidence="6">
    <location>
        <begin position="1"/>
        <end position="26"/>
    </location>
</feature>
<comment type="subcellular location">
    <subcellularLocation>
        <location evidence="1">Membrane</location>
        <topology evidence="1">Multi-pass membrane protein</topology>
    </subcellularLocation>
</comment>
<feature type="transmembrane region" description="Helical" evidence="7">
    <location>
        <begin position="141"/>
        <end position="159"/>
    </location>
</feature>
<reference evidence="8 9" key="1">
    <citation type="journal article" date="2024" name="IMA Fungus">
        <title>IMA Genome - F19 : A genome assembly and annotation guide to empower mycologists, including annotated draft genome sequences of Ceratocystis pirilliformis, Diaporthe australafricana, Fusarium ophioides, Paecilomyces lecythidis, and Sporothrix stenoceras.</title>
        <authorList>
            <person name="Aylward J."/>
            <person name="Wilson A.M."/>
            <person name="Visagie C.M."/>
            <person name="Spraker J."/>
            <person name="Barnes I."/>
            <person name="Buitendag C."/>
            <person name="Ceriani C."/>
            <person name="Del Mar Angel L."/>
            <person name="du Plessis D."/>
            <person name="Fuchs T."/>
            <person name="Gasser K."/>
            <person name="Kramer D."/>
            <person name="Li W."/>
            <person name="Munsamy K."/>
            <person name="Piso A."/>
            <person name="Price J.L."/>
            <person name="Sonnekus B."/>
            <person name="Thomas C."/>
            <person name="van der Nest A."/>
            <person name="van Dijk A."/>
            <person name="van Heerden A."/>
            <person name="van Vuuren N."/>
            <person name="Yilmaz N."/>
            <person name="Duong T.A."/>
            <person name="van der Merwe N.A."/>
            <person name="Wingfield M.J."/>
            <person name="Wingfield B.D."/>
        </authorList>
    </citation>
    <scope>NUCLEOTIDE SEQUENCE [LARGE SCALE GENOMIC DNA]</scope>
    <source>
        <strain evidence="8 9">CMW 18167</strain>
    </source>
</reference>
<keyword evidence="9" id="KW-1185">Reference proteome</keyword>
<feature type="region of interest" description="Disordered" evidence="6">
    <location>
        <begin position="1"/>
        <end position="27"/>
    </location>
</feature>
<accession>A0ABR3XYY4</accession>
<evidence type="ECO:0000313" key="8">
    <source>
        <dbReference type="EMBL" id="KAL1880880.1"/>
    </source>
</evidence>
<evidence type="ECO:0000256" key="1">
    <source>
        <dbReference type="ARBA" id="ARBA00004141"/>
    </source>
</evidence>
<evidence type="ECO:0000256" key="2">
    <source>
        <dbReference type="ARBA" id="ARBA00005587"/>
    </source>
</evidence>
<dbReference type="PANTHER" id="PTHR31123">
    <property type="entry name" value="ACCUMULATION OF DYADS PROTEIN 2-RELATED"/>
    <property type="match status" value="1"/>
</dbReference>
<feature type="transmembrane region" description="Helical" evidence="7">
    <location>
        <begin position="69"/>
        <end position="90"/>
    </location>
</feature>
<feature type="transmembrane region" description="Helical" evidence="7">
    <location>
        <begin position="171"/>
        <end position="190"/>
    </location>
</feature>
<proteinExistence type="inferred from homology"/>
<evidence type="ECO:0000313" key="9">
    <source>
        <dbReference type="Proteomes" id="UP001583193"/>
    </source>
</evidence>
<evidence type="ECO:0000256" key="5">
    <source>
        <dbReference type="ARBA" id="ARBA00023136"/>
    </source>
</evidence>
<evidence type="ECO:0000256" key="7">
    <source>
        <dbReference type="SAM" id="Phobius"/>
    </source>
</evidence>
<protein>
    <submittedName>
        <fullName evidence="8">Meiotically up-regulated protein 86 protein</fullName>
    </submittedName>
</protein>
<feature type="transmembrane region" description="Helical" evidence="7">
    <location>
        <begin position="231"/>
        <end position="254"/>
    </location>
</feature>
<name>A0ABR3XYY4_9EURO</name>
<evidence type="ECO:0000256" key="6">
    <source>
        <dbReference type="SAM" id="MobiDB-lite"/>
    </source>
</evidence>
<comment type="caution">
    <text evidence="8">The sequence shown here is derived from an EMBL/GenBank/DDBJ whole genome shotgun (WGS) entry which is preliminary data.</text>
</comment>
<sequence length="279" mass="29994">MAAPETQQAQPNLDKSETNATSSSGLNGDPNFYANYGPLAHVATASSRLPPFGGEFQPGLYRPVKERKIANPAPLGLGGFALTTFVLGCINMGARDITEPNMVVGLAYAYGGLVQLCAGMWEMAAGNTFGATALSSYGGFWISVGIVFTPGGFSIMSSLEQADKGSVGMFYDSFSLFLFGWFIFTFMLLICTVKSTVAFFLLFFTVDIAFLLLGIGYMYRDAEENPNTKVIKAGGLFALLAAFLAWWCALAGIADDSNSFFVVPALYFPWSEKGTKKDQ</sequence>